<name>A0ACB9KB41_9ASTR</name>
<evidence type="ECO:0000313" key="2">
    <source>
        <dbReference type="Proteomes" id="UP001056120"/>
    </source>
</evidence>
<gene>
    <name evidence="1" type="ORF">L1987_03625</name>
</gene>
<evidence type="ECO:0000313" key="1">
    <source>
        <dbReference type="EMBL" id="KAI3829500.1"/>
    </source>
</evidence>
<sequence length="89" mass="9952">MCMMDANQGAPQNEGDRVVVVINNDNIKRIREPSKIQDNRVHLAAEVNFLNGLLRRALVNKNVKPPASASCGCSWFLTALQEIKDYVEL</sequence>
<comment type="caution">
    <text evidence="1">The sequence shown here is derived from an EMBL/GenBank/DDBJ whole genome shotgun (WGS) entry which is preliminary data.</text>
</comment>
<keyword evidence="2" id="KW-1185">Reference proteome</keyword>
<accession>A0ACB9KB41</accession>
<reference evidence="1 2" key="2">
    <citation type="journal article" date="2022" name="Mol. Ecol. Resour.">
        <title>The genomes of chicory, endive, great burdock and yacon provide insights into Asteraceae paleo-polyploidization history and plant inulin production.</title>
        <authorList>
            <person name="Fan W."/>
            <person name="Wang S."/>
            <person name="Wang H."/>
            <person name="Wang A."/>
            <person name="Jiang F."/>
            <person name="Liu H."/>
            <person name="Zhao H."/>
            <person name="Xu D."/>
            <person name="Zhang Y."/>
        </authorList>
    </citation>
    <scope>NUCLEOTIDE SEQUENCE [LARGE SCALE GENOMIC DNA]</scope>
    <source>
        <strain evidence="2">cv. Yunnan</strain>
        <tissue evidence="1">Leaves</tissue>
    </source>
</reference>
<organism evidence="1 2">
    <name type="scientific">Smallanthus sonchifolius</name>
    <dbReference type="NCBI Taxonomy" id="185202"/>
    <lineage>
        <taxon>Eukaryota</taxon>
        <taxon>Viridiplantae</taxon>
        <taxon>Streptophyta</taxon>
        <taxon>Embryophyta</taxon>
        <taxon>Tracheophyta</taxon>
        <taxon>Spermatophyta</taxon>
        <taxon>Magnoliopsida</taxon>
        <taxon>eudicotyledons</taxon>
        <taxon>Gunneridae</taxon>
        <taxon>Pentapetalae</taxon>
        <taxon>asterids</taxon>
        <taxon>campanulids</taxon>
        <taxon>Asterales</taxon>
        <taxon>Asteraceae</taxon>
        <taxon>Asteroideae</taxon>
        <taxon>Heliantheae alliance</taxon>
        <taxon>Millerieae</taxon>
        <taxon>Smallanthus</taxon>
    </lineage>
</organism>
<protein>
    <submittedName>
        <fullName evidence="1">Uncharacterized protein</fullName>
    </submittedName>
</protein>
<dbReference type="Proteomes" id="UP001056120">
    <property type="component" value="Linkage Group LG01"/>
</dbReference>
<reference evidence="2" key="1">
    <citation type="journal article" date="2022" name="Mol. Ecol. Resour.">
        <title>The genomes of chicory, endive, great burdock and yacon provide insights into Asteraceae palaeo-polyploidization history and plant inulin production.</title>
        <authorList>
            <person name="Fan W."/>
            <person name="Wang S."/>
            <person name="Wang H."/>
            <person name="Wang A."/>
            <person name="Jiang F."/>
            <person name="Liu H."/>
            <person name="Zhao H."/>
            <person name="Xu D."/>
            <person name="Zhang Y."/>
        </authorList>
    </citation>
    <scope>NUCLEOTIDE SEQUENCE [LARGE SCALE GENOMIC DNA]</scope>
    <source>
        <strain evidence="2">cv. Yunnan</strain>
    </source>
</reference>
<proteinExistence type="predicted"/>
<dbReference type="EMBL" id="CM042018">
    <property type="protein sequence ID" value="KAI3829500.1"/>
    <property type="molecule type" value="Genomic_DNA"/>
</dbReference>